<dbReference type="KEGG" id="kbs:EPA93_16020"/>
<dbReference type="PROSITE" id="PS01074">
    <property type="entry name" value="TERPENE_SYNTHASES"/>
    <property type="match status" value="1"/>
</dbReference>
<dbReference type="SFLD" id="SFLDG01016">
    <property type="entry name" value="Prenyltransferase_Like_2"/>
    <property type="match status" value="1"/>
</dbReference>
<dbReference type="EC" id="5.4.99.17" evidence="7"/>
<dbReference type="OrthoDB" id="158231at2"/>
<keyword evidence="8" id="KW-1185">Reference proteome</keyword>
<dbReference type="PANTHER" id="PTHR11764:SF20">
    <property type="entry name" value="LANOSTEROL SYNTHASE"/>
    <property type="match status" value="1"/>
</dbReference>
<dbReference type="GO" id="GO:0016104">
    <property type="term" value="P:triterpenoid biosynthetic process"/>
    <property type="evidence" value="ECO:0007669"/>
    <property type="project" value="InterPro"/>
</dbReference>
<dbReference type="InterPro" id="IPR032697">
    <property type="entry name" value="SQ_cyclase_N"/>
</dbReference>
<evidence type="ECO:0000259" key="5">
    <source>
        <dbReference type="Pfam" id="PF13243"/>
    </source>
</evidence>
<comment type="pathway">
    <text evidence="1">Secondary metabolite biosynthesis; hopanoid biosynthesis.</text>
</comment>
<protein>
    <submittedName>
        <fullName evidence="7">Squalene--hopene cyclase</fullName>
        <ecNumber evidence="7">5.4.99.17</ecNumber>
    </submittedName>
</protein>
<dbReference type="SUPFAM" id="SSF48239">
    <property type="entry name" value="Terpenoid cyclases/Protein prenyltransferases"/>
    <property type="match status" value="2"/>
</dbReference>
<accession>A0A4P6JRH5</accession>
<keyword evidence="4 7" id="KW-0413">Isomerase</keyword>
<dbReference type="Proteomes" id="UP000290365">
    <property type="component" value="Chromosome"/>
</dbReference>
<proteinExistence type="inferred from homology"/>
<dbReference type="CDD" id="cd02892">
    <property type="entry name" value="SQCY_1"/>
    <property type="match status" value="1"/>
</dbReference>
<dbReference type="InterPro" id="IPR008930">
    <property type="entry name" value="Terpenoid_cyclase/PrenylTrfase"/>
</dbReference>
<evidence type="ECO:0000259" key="6">
    <source>
        <dbReference type="Pfam" id="PF13249"/>
    </source>
</evidence>
<dbReference type="PANTHER" id="PTHR11764">
    <property type="entry name" value="TERPENE CYCLASE/MUTASE FAMILY MEMBER"/>
    <property type="match status" value="1"/>
</dbReference>
<dbReference type="NCBIfam" id="TIGR01787">
    <property type="entry name" value="squalene_cyclas"/>
    <property type="match status" value="1"/>
</dbReference>
<dbReference type="NCBIfam" id="TIGR01507">
    <property type="entry name" value="hopene_cyclase"/>
    <property type="match status" value="1"/>
</dbReference>
<dbReference type="GO" id="GO:0051007">
    <property type="term" value="F:squalene-hopene cyclase activity"/>
    <property type="evidence" value="ECO:0007669"/>
    <property type="project" value="UniProtKB-EC"/>
</dbReference>
<dbReference type="InterPro" id="IPR032696">
    <property type="entry name" value="SQ_cyclase_C"/>
</dbReference>
<dbReference type="InterPro" id="IPR002365">
    <property type="entry name" value="Terpene_synthase_CS"/>
</dbReference>
<reference evidence="7 8" key="1">
    <citation type="submission" date="2019-01" db="EMBL/GenBank/DDBJ databases">
        <title>Ktedonosporobacter rubrisoli SCAWS-G2.</title>
        <authorList>
            <person name="Huang Y."/>
            <person name="Yan B."/>
        </authorList>
    </citation>
    <scope>NUCLEOTIDE SEQUENCE [LARGE SCALE GENOMIC DNA]</scope>
    <source>
        <strain evidence="7 8">SCAWS-G2</strain>
    </source>
</reference>
<gene>
    <name evidence="7" type="primary">shc</name>
    <name evidence="7" type="ORF">EPA93_16020</name>
</gene>
<evidence type="ECO:0000256" key="3">
    <source>
        <dbReference type="ARBA" id="ARBA00022737"/>
    </source>
</evidence>
<evidence type="ECO:0000313" key="7">
    <source>
        <dbReference type="EMBL" id="QBD77416.1"/>
    </source>
</evidence>
<dbReference type="GO" id="GO:0005811">
    <property type="term" value="C:lipid droplet"/>
    <property type="evidence" value="ECO:0007669"/>
    <property type="project" value="InterPro"/>
</dbReference>
<feature type="domain" description="Squalene cyclase C-terminal" evidence="5">
    <location>
        <begin position="307"/>
        <end position="621"/>
    </location>
</feature>
<keyword evidence="3" id="KW-0677">Repeat</keyword>
<dbReference type="UniPathway" id="UPA00337"/>
<evidence type="ECO:0000256" key="2">
    <source>
        <dbReference type="ARBA" id="ARBA00009755"/>
    </source>
</evidence>
<sequence length="628" mass="70888">MGAKRLNRREKSWQKRAVDQAVEWLLEHQDADGWWCGELETNVTMTAEHVLLLRFLELSVERIREGAIRHILSKQRVDGSWALYFGGPADLSTTIEAYVALKVLGVDTSCDMMQRALKVIHQQGGIAKARVFTKIWLALFGQYPWSGIPSMPPELIYLSPRLPLNLYDFACWARGTIAPLLIVLSHKPTKALGCSVAELIVPGSENHLDRVPGSGPFWWLDKLLKLYEAFAWQPGRLRARQNIVDWIVERQEADGSWGGIQPPWVYSLIALHIEGMGLDHPVMQRGIEGQENFVLDDEGGWRFQACMSPVWDTAWGLRALRYAGLRRDHPSLRRAVQWLLREQIFSGGDWQVRCGPIACGGWAFEFENDIYPDIDDTGVVVLALLEAGEREEVCKATESAARWVVATQSSNGGWGAFDKDNMRGMVYRLPFADFGALLDPPSEDVTAHVLEMLAQLDDMDARRHIQAGLQYLRSTQRLDGSWFGRWGVNYIYGTWCVISALVELRKRGYKVQDMIDRGVVWLVGHQNDDGGWGETCYSYEDSTFAGIGSSTPSQTAWATLALQLAGLDHHSACTRGLEYLCQTQVSGTWEEREYTGTGFPHDFYIKYHLYQHVFPTMALARGCQAQQG</sequence>
<feature type="domain" description="Squalene cyclase N-terminal" evidence="6">
    <location>
        <begin position="18"/>
        <end position="298"/>
    </location>
</feature>
<name>A0A4P6JRH5_KTERU</name>
<evidence type="ECO:0000313" key="8">
    <source>
        <dbReference type="Proteomes" id="UP000290365"/>
    </source>
</evidence>
<dbReference type="Pfam" id="PF13249">
    <property type="entry name" value="SQHop_cyclase_N"/>
    <property type="match status" value="1"/>
</dbReference>
<evidence type="ECO:0000256" key="4">
    <source>
        <dbReference type="ARBA" id="ARBA00023235"/>
    </source>
</evidence>
<dbReference type="AlphaFoldDB" id="A0A4P6JRH5"/>
<dbReference type="InterPro" id="IPR018333">
    <property type="entry name" value="Squalene_cyclase"/>
</dbReference>
<dbReference type="EMBL" id="CP035758">
    <property type="protein sequence ID" value="QBD77416.1"/>
    <property type="molecule type" value="Genomic_DNA"/>
</dbReference>
<comment type="similarity">
    <text evidence="2">Belongs to the terpene cyclase/mutase family.</text>
</comment>
<dbReference type="InterPro" id="IPR006400">
    <property type="entry name" value="Hopene-cyclase"/>
</dbReference>
<dbReference type="Gene3D" id="1.50.10.20">
    <property type="match status" value="2"/>
</dbReference>
<dbReference type="RefSeq" id="WP_129888473.1">
    <property type="nucleotide sequence ID" value="NZ_CP035758.1"/>
</dbReference>
<evidence type="ECO:0000256" key="1">
    <source>
        <dbReference type="ARBA" id="ARBA00004999"/>
    </source>
</evidence>
<dbReference type="Pfam" id="PF13243">
    <property type="entry name" value="SQHop_cyclase_C"/>
    <property type="match status" value="1"/>
</dbReference>
<organism evidence="7 8">
    <name type="scientific">Ktedonosporobacter rubrisoli</name>
    <dbReference type="NCBI Taxonomy" id="2509675"/>
    <lineage>
        <taxon>Bacteria</taxon>
        <taxon>Bacillati</taxon>
        <taxon>Chloroflexota</taxon>
        <taxon>Ktedonobacteria</taxon>
        <taxon>Ktedonobacterales</taxon>
        <taxon>Ktedonosporobacteraceae</taxon>
        <taxon>Ktedonosporobacter</taxon>
    </lineage>
</organism>